<evidence type="ECO:0000256" key="3">
    <source>
        <dbReference type="ARBA" id="ARBA00018714"/>
    </source>
</evidence>
<dbReference type="GO" id="GO:0005886">
    <property type="term" value="C:plasma membrane"/>
    <property type="evidence" value="ECO:0007669"/>
    <property type="project" value="TreeGrafter"/>
</dbReference>
<sequence>MSFLTASFSLTLLAAETYAWFVLLLGYFQVCFPLNRESIPLPDNKEEWPDVDIFIPTYNEPFTVVKNTVYGALALDWPKDKLHVWLLDDGARDEFRKFADESGNCYVARETHEHAKAGNINNALKIANGEFVAIFDCDHIPSVSFF</sequence>
<dbReference type="GO" id="GO:0006011">
    <property type="term" value="P:UDP-alpha-D-glucose metabolic process"/>
    <property type="evidence" value="ECO:0007669"/>
    <property type="project" value="InterPro"/>
</dbReference>
<keyword evidence="4" id="KW-0973">c-di-GMP</keyword>
<gene>
    <name evidence="11" type="primary">bcsA_2</name>
    <name evidence="11" type="ORF">NCTC7928_00775</name>
</gene>
<name>A0A376L7G5_ECOLX</name>
<dbReference type="PRINTS" id="PR01439">
    <property type="entry name" value="CELLSNTHASEA"/>
</dbReference>
<dbReference type="GO" id="GO:0035438">
    <property type="term" value="F:cyclic-di-GMP binding"/>
    <property type="evidence" value="ECO:0007669"/>
    <property type="project" value="InterPro"/>
</dbReference>
<comment type="pathway">
    <text evidence="2">Glycan metabolism.</text>
</comment>
<dbReference type="PANTHER" id="PTHR43867">
    <property type="entry name" value="CELLULOSE SYNTHASE CATALYTIC SUBUNIT A [UDP-FORMING]"/>
    <property type="match status" value="1"/>
</dbReference>
<evidence type="ECO:0000256" key="6">
    <source>
        <dbReference type="ARBA" id="ARBA00022679"/>
    </source>
</evidence>
<dbReference type="Gene3D" id="3.90.550.10">
    <property type="entry name" value="Spore Coat Polysaccharide Biosynthesis Protein SpsA, Chain A"/>
    <property type="match status" value="1"/>
</dbReference>
<dbReference type="SUPFAM" id="SSF53448">
    <property type="entry name" value="Nucleotide-diphospho-sugar transferases"/>
    <property type="match status" value="1"/>
</dbReference>
<dbReference type="GO" id="GO:0016759">
    <property type="term" value="F:cellulose synthase activity"/>
    <property type="evidence" value="ECO:0007669"/>
    <property type="project" value="InterPro"/>
</dbReference>
<dbReference type="Proteomes" id="UP000254877">
    <property type="component" value="Unassembled WGS sequence"/>
</dbReference>
<evidence type="ECO:0000313" key="11">
    <source>
        <dbReference type="EMBL" id="STF40222.1"/>
    </source>
</evidence>
<dbReference type="InterPro" id="IPR050321">
    <property type="entry name" value="Glycosyltr_2/OpgH_subfam"/>
</dbReference>
<evidence type="ECO:0000256" key="7">
    <source>
        <dbReference type="ARBA" id="ARBA00022692"/>
    </source>
</evidence>
<evidence type="ECO:0000256" key="5">
    <source>
        <dbReference type="ARBA" id="ARBA00022676"/>
    </source>
</evidence>
<keyword evidence="6 11" id="KW-0808">Transferase</keyword>
<dbReference type="EMBL" id="UGAB01000002">
    <property type="protein sequence ID" value="STF40222.1"/>
    <property type="molecule type" value="Genomic_DNA"/>
</dbReference>
<keyword evidence="7" id="KW-0812">Transmembrane</keyword>
<dbReference type="InterPro" id="IPR001173">
    <property type="entry name" value="Glyco_trans_2-like"/>
</dbReference>
<reference evidence="11 12" key="1">
    <citation type="submission" date="2018-06" db="EMBL/GenBank/DDBJ databases">
        <authorList>
            <consortium name="Pathogen Informatics"/>
            <person name="Doyle S."/>
        </authorList>
    </citation>
    <scope>NUCLEOTIDE SEQUENCE [LARGE SCALE GENOMIC DNA]</scope>
    <source>
        <strain evidence="11 12">NCTC7928</strain>
    </source>
</reference>
<evidence type="ECO:0000256" key="4">
    <source>
        <dbReference type="ARBA" id="ARBA00022636"/>
    </source>
</evidence>
<evidence type="ECO:0000256" key="2">
    <source>
        <dbReference type="ARBA" id="ARBA00004881"/>
    </source>
</evidence>
<evidence type="ECO:0000313" key="12">
    <source>
        <dbReference type="Proteomes" id="UP000254877"/>
    </source>
</evidence>
<evidence type="ECO:0000256" key="9">
    <source>
        <dbReference type="ARBA" id="ARBA00023136"/>
    </source>
</evidence>
<dbReference type="PANTHER" id="PTHR43867:SF2">
    <property type="entry name" value="CELLULOSE SYNTHASE CATALYTIC SUBUNIT A [UDP-FORMING]"/>
    <property type="match status" value="1"/>
</dbReference>
<feature type="domain" description="Glycosyltransferase 2-like" evidence="10">
    <location>
        <begin position="53"/>
        <end position="142"/>
    </location>
</feature>
<dbReference type="InterPro" id="IPR003919">
    <property type="entry name" value="Cell_synth_A"/>
</dbReference>
<keyword evidence="8" id="KW-1133">Transmembrane helix</keyword>
<organism evidence="11 12">
    <name type="scientific">Escherichia coli</name>
    <dbReference type="NCBI Taxonomy" id="562"/>
    <lineage>
        <taxon>Bacteria</taxon>
        <taxon>Pseudomonadati</taxon>
        <taxon>Pseudomonadota</taxon>
        <taxon>Gammaproteobacteria</taxon>
        <taxon>Enterobacterales</taxon>
        <taxon>Enterobacteriaceae</taxon>
        <taxon>Escherichia</taxon>
    </lineage>
</organism>
<evidence type="ECO:0000256" key="8">
    <source>
        <dbReference type="ARBA" id="ARBA00022989"/>
    </source>
</evidence>
<dbReference type="AlphaFoldDB" id="A0A376L7G5"/>
<keyword evidence="9" id="KW-0472">Membrane</keyword>
<proteinExistence type="predicted"/>
<dbReference type="Pfam" id="PF00535">
    <property type="entry name" value="Glycos_transf_2"/>
    <property type="match status" value="1"/>
</dbReference>
<evidence type="ECO:0000259" key="10">
    <source>
        <dbReference type="Pfam" id="PF00535"/>
    </source>
</evidence>
<protein>
    <recommendedName>
        <fullName evidence="3">Cellulose synthase catalytic subunit [UDP-forming]</fullName>
    </recommendedName>
</protein>
<keyword evidence="5 11" id="KW-0328">Glycosyltransferase</keyword>
<comment type="subcellular location">
    <subcellularLocation>
        <location evidence="1">Membrane</location>
        <topology evidence="1">Multi-pass membrane protein</topology>
    </subcellularLocation>
</comment>
<accession>A0A376L7G5</accession>
<evidence type="ECO:0000256" key="1">
    <source>
        <dbReference type="ARBA" id="ARBA00004141"/>
    </source>
</evidence>
<dbReference type="InterPro" id="IPR029044">
    <property type="entry name" value="Nucleotide-diphossugar_trans"/>
</dbReference>